<dbReference type="AlphaFoldDB" id="A0AA90NWU8"/>
<gene>
    <name evidence="1" type="ORF">Q8G35_25910</name>
</gene>
<organism evidence="1 2">
    <name type="scientific">Peribacillus simplex</name>
    <dbReference type="NCBI Taxonomy" id="1478"/>
    <lineage>
        <taxon>Bacteria</taxon>
        <taxon>Bacillati</taxon>
        <taxon>Bacillota</taxon>
        <taxon>Bacilli</taxon>
        <taxon>Bacillales</taxon>
        <taxon>Bacillaceae</taxon>
        <taxon>Peribacillus</taxon>
    </lineage>
</organism>
<reference evidence="1" key="1">
    <citation type="submission" date="2023-07" db="EMBL/GenBank/DDBJ databases">
        <title>Murine gut Bacillus species.</title>
        <authorList>
            <person name="Gutman E."/>
            <person name="Hashuel R."/>
            <person name="Litvak Y."/>
        </authorList>
    </citation>
    <scope>NUCLEOTIDE SEQUENCE</scope>
    <source>
        <strain evidence="1">RU283</strain>
    </source>
</reference>
<dbReference type="Proteomes" id="UP001178277">
    <property type="component" value="Unassembled WGS sequence"/>
</dbReference>
<comment type="caution">
    <text evidence="1">The sequence shown here is derived from an EMBL/GenBank/DDBJ whole genome shotgun (WGS) entry which is preliminary data.</text>
</comment>
<evidence type="ECO:0000313" key="1">
    <source>
        <dbReference type="EMBL" id="MDP1421706.1"/>
    </source>
</evidence>
<evidence type="ECO:0008006" key="3">
    <source>
        <dbReference type="Google" id="ProtNLM"/>
    </source>
</evidence>
<dbReference type="RefSeq" id="WP_057277236.1">
    <property type="nucleotide sequence ID" value="NZ_JAUUTP010000048.1"/>
</dbReference>
<protein>
    <recommendedName>
        <fullName evidence="3">DUF3986 family protein</fullName>
    </recommendedName>
</protein>
<sequence>MDKRYFELENYKGPHIHIDNWEPFWAEAIAWERLDGSWDVMFYDFQSQEEFGLLFGTKEYYKDEVGGVFLFNAQTDEECTEKFIKWVHSNLLPLRTNK</sequence>
<proteinExistence type="predicted"/>
<dbReference type="EMBL" id="JAUUTP010000048">
    <property type="protein sequence ID" value="MDP1421706.1"/>
    <property type="molecule type" value="Genomic_DNA"/>
</dbReference>
<name>A0AA90NWU8_9BACI</name>
<evidence type="ECO:0000313" key="2">
    <source>
        <dbReference type="Proteomes" id="UP001178277"/>
    </source>
</evidence>
<accession>A0AA90NWU8</accession>